<evidence type="ECO:0000259" key="6">
    <source>
        <dbReference type="Pfam" id="PF00082"/>
    </source>
</evidence>
<dbReference type="Proteomes" id="UP001144280">
    <property type="component" value="Unassembled WGS sequence"/>
</dbReference>
<accession>A0ABQ5R1P4</accession>
<dbReference type="PANTHER" id="PTHR43806:SF66">
    <property type="entry name" value="SERIN ENDOPEPTIDASE"/>
    <property type="match status" value="1"/>
</dbReference>
<dbReference type="InterPro" id="IPR023828">
    <property type="entry name" value="Peptidase_S8_Ser-AS"/>
</dbReference>
<keyword evidence="4 5" id="KW-0720">Serine protease</keyword>
<keyword evidence="2 5" id="KW-0645">Protease</keyword>
<reference evidence="7" key="1">
    <citation type="submission" date="2022-12" db="EMBL/GenBank/DDBJ databases">
        <title>New Phytohabitans aurantiacus sp. RD004123 nov., an actinomycete isolated from soil.</title>
        <authorList>
            <person name="Triningsih D.W."/>
            <person name="Harunari E."/>
            <person name="Igarashi Y."/>
        </authorList>
    </citation>
    <scope>NUCLEOTIDE SEQUENCE</scope>
    <source>
        <strain evidence="7">RD004123</strain>
    </source>
</reference>
<dbReference type="PRINTS" id="PR00723">
    <property type="entry name" value="SUBTILISIN"/>
</dbReference>
<protein>
    <recommendedName>
        <fullName evidence="6">Peptidase S8/S53 domain-containing protein</fullName>
    </recommendedName>
</protein>
<feature type="active site" description="Charge relay system" evidence="5">
    <location>
        <position position="227"/>
    </location>
</feature>
<dbReference type="Gene3D" id="3.40.50.200">
    <property type="entry name" value="Peptidase S8/S53 domain"/>
    <property type="match status" value="1"/>
</dbReference>
<evidence type="ECO:0000256" key="3">
    <source>
        <dbReference type="ARBA" id="ARBA00022801"/>
    </source>
</evidence>
<evidence type="ECO:0000313" key="8">
    <source>
        <dbReference type="Proteomes" id="UP001144280"/>
    </source>
</evidence>
<dbReference type="PROSITE" id="PS00138">
    <property type="entry name" value="SUBTILASE_SER"/>
    <property type="match status" value="1"/>
</dbReference>
<dbReference type="EMBL" id="BSDI01000035">
    <property type="protein sequence ID" value="GLI00709.1"/>
    <property type="molecule type" value="Genomic_DNA"/>
</dbReference>
<dbReference type="CDD" id="cd00306">
    <property type="entry name" value="Peptidases_S8_S53"/>
    <property type="match status" value="1"/>
</dbReference>
<gene>
    <name evidence="7" type="ORF">Pa4123_59850</name>
</gene>
<dbReference type="SUPFAM" id="SSF52743">
    <property type="entry name" value="Subtilisin-like"/>
    <property type="match status" value="1"/>
</dbReference>
<evidence type="ECO:0000256" key="1">
    <source>
        <dbReference type="ARBA" id="ARBA00011073"/>
    </source>
</evidence>
<dbReference type="InterPro" id="IPR050131">
    <property type="entry name" value="Peptidase_S8_subtilisin-like"/>
</dbReference>
<keyword evidence="3 5" id="KW-0378">Hydrolase</keyword>
<name>A0ABQ5R1P4_9ACTN</name>
<feature type="active site" description="Charge relay system" evidence="5">
    <location>
        <position position="393"/>
    </location>
</feature>
<keyword evidence="8" id="KW-1185">Reference proteome</keyword>
<dbReference type="InterPro" id="IPR000209">
    <property type="entry name" value="Peptidase_S8/S53_dom"/>
</dbReference>
<feature type="active site" description="Charge relay system" evidence="5">
    <location>
        <position position="184"/>
    </location>
</feature>
<proteinExistence type="inferred from homology"/>
<dbReference type="Pfam" id="PF00082">
    <property type="entry name" value="Peptidase_S8"/>
    <property type="match status" value="1"/>
</dbReference>
<dbReference type="InterPro" id="IPR036852">
    <property type="entry name" value="Peptidase_S8/S53_dom_sf"/>
</dbReference>
<dbReference type="InterPro" id="IPR015500">
    <property type="entry name" value="Peptidase_S8_subtilisin-rel"/>
</dbReference>
<dbReference type="PANTHER" id="PTHR43806">
    <property type="entry name" value="PEPTIDASE S8"/>
    <property type="match status" value="1"/>
</dbReference>
<feature type="domain" description="Peptidase S8/S53" evidence="6">
    <location>
        <begin position="177"/>
        <end position="422"/>
    </location>
</feature>
<evidence type="ECO:0000256" key="2">
    <source>
        <dbReference type="ARBA" id="ARBA00022670"/>
    </source>
</evidence>
<comment type="similarity">
    <text evidence="1 5">Belongs to the peptidase S8 family.</text>
</comment>
<dbReference type="PROSITE" id="PS51892">
    <property type="entry name" value="SUBTILASE"/>
    <property type="match status" value="1"/>
</dbReference>
<evidence type="ECO:0000256" key="4">
    <source>
        <dbReference type="ARBA" id="ARBA00022825"/>
    </source>
</evidence>
<sequence length="443" mass="46762">MNLTNGPAGYAFKGDYPESYGNRVPELRRIVARQVSELNSIGSPRGAELLGILRGRRSGRRDLPQIEVRQRERGRESLVARGEIVMRSDSVEARALVDVMKSRGFDDVVERRGGLCRLRNGTALLPTVERAIEECSRKGTRGWTNYVATLAAVGKGIGGPEPIQHSEAYSAPSGEAGPRVAVIDTGIPMAQRGDGWLNGVPRNEGDIDQLDVLPAGPDGFLDFQAGHGTFVSGIVMRVAPGADVRVYKAADSDGFASDDMIADALLRAYEDGAQVINMSLGMRTTDDEPPPALAAAAQYITQDSGGAVVMVAAAGNFGDDAPCWPAALPGVEAVAGLKADLTPAQWSSHGDVQFSTVAEGIRSTFVTGLESPVFDREPEEFGNDSWALWSGTSFAAPQIAGAIVRICRETPGTTPRQAVALLASGGQPISGFGSAMQILEGVL</sequence>
<evidence type="ECO:0000313" key="7">
    <source>
        <dbReference type="EMBL" id="GLI00709.1"/>
    </source>
</evidence>
<organism evidence="7 8">
    <name type="scientific">Phytohabitans aurantiacus</name>
    <dbReference type="NCBI Taxonomy" id="3016789"/>
    <lineage>
        <taxon>Bacteria</taxon>
        <taxon>Bacillati</taxon>
        <taxon>Actinomycetota</taxon>
        <taxon>Actinomycetes</taxon>
        <taxon>Micromonosporales</taxon>
        <taxon>Micromonosporaceae</taxon>
    </lineage>
</organism>
<comment type="caution">
    <text evidence="7">The sequence shown here is derived from an EMBL/GenBank/DDBJ whole genome shotgun (WGS) entry which is preliminary data.</text>
</comment>
<evidence type="ECO:0000256" key="5">
    <source>
        <dbReference type="PROSITE-ProRule" id="PRU01240"/>
    </source>
</evidence>